<keyword evidence="6" id="KW-1185">Reference proteome</keyword>
<dbReference type="Gene3D" id="3.30.70.270">
    <property type="match status" value="1"/>
</dbReference>
<reference evidence="5" key="1">
    <citation type="journal article" date="2014" name="Int. J. Syst. Evol. Microbiol.">
        <title>Complete genome sequence of Corynebacterium casei LMG S-19264T (=DSM 44701T), isolated from a smear-ripened cheese.</title>
        <authorList>
            <consortium name="US DOE Joint Genome Institute (JGI-PGF)"/>
            <person name="Walter F."/>
            <person name="Albersmeier A."/>
            <person name="Kalinowski J."/>
            <person name="Ruckert C."/>
        </authorList>
    </citation>
    <scope>NUCLEOTIDE SEQUENCE</scope>
    <source>
        <strain evidence="5">CGMCC 1.15254</strain>
    </source>
</reference>
<dbReference type="PROSITE" id="PS50887">
    <property type="entry name" value="GGDEF"/>
    <property type="match status" value="1"/>
</dbReference>
<name>A0A917C0N6_9PROT</name>
<dbReference type="PANTHER" id="PTHR45138:SF9">
    <property type="entry name" value="DIGUANYLATE CYCLASE DGCM-RELATED"/>
    <property type="match status" value="1"/>
</dbReference>
<feature type="coiled-coil region" evidence="3">
    <location>
        <begin position="149"/>
        <end position="180"/>
    </location>
</feature>
<evidence type="ECO:0000313" key="6">
    <source>
        <dbReference type="Proteomes" id="UP000632498"/>
    </source>
</evidence>
<dbReference type="GO" id="GO:0005886">
    <property type="term" value="C:plasma membrane"/>
    <property type="evidence" value="ECO:0007669"/>
    <property type="project" value="TreeGrafter"/>
</dbReference>
<dbReference type="SUPFAM" id="SSF55073">
    <property type="entry name" value="Nucleotide cyclase"/>
    <property type="match status" value="1"/>
</dbReference>
<dbReference type="GO" id="GO:0043709">
    <property type="term" value="P:cell adhesion involved in single-species biofilm formation"/>
    <property type="evidence" value="ECO:0007669"/>
    <property type="project" value="TreeGrafter"/>
</dbReference>
<sequence length="348" mass="39168">MEYTENTDQALGFAKQALDKMNEIGVPANPHNFTIWFHYFSGTYPDLKRTLDILLGNQQAFTETRNSEIFQKFFTLDQESATLHDATTRMESELARVMSTLDGADEDLSGLHVSLRDFSDQISKTDDKSEILALTTRMNAHVAQVLEGRSAVEDELKVSLREISELKDDLERMRREALTDGLTGIANRKLFDLELRKSSMNAMANGEELALLMLDVDHFDRFNEHYGHQVGDQVLKLVAVTISECIKGQDTAARYGGDEFSVILPRTNLENAQRLAEHICKRVSSKNVVNRSTGERLGKITMSVGVALFEYGEPVSQLLVRADRTLQEAMKNGYNQVLTQVDVTKLLN</sequence>
<dbReference type="EMBL" id="BMHV01000012">
    <property type="protein sequence ID" value="GGF64902.1"/>
    <property type="molecule type" value="Genomic_DNA"/>
</dbReference>
<evidence type="ECO:0000256" key="2">
    <source>
        <dbReference type="ARBA" id="ARBA00034247"/>
    </source>
</evidence>
<evidence type="ECO:0000313" key="5">
    <source>
        <dbReference type="EMBL" id="GGF64902.1"/>
    </source>
</evidence>
<proteinExistence type="predicted"/>
<dbReference type="InterPro" id="IPR029787">
    <property type="entry name" value="Nucleotide_cyclase"/>
</dbReference>
<dbReference type="Proteomes" id="UP000632498">
    <property type="component" value="Unassembled WGS sequence"/>
</dbReference>
<comment type="caution">
    <text evidence="5">The sequence shown here is derived from an EMBL/GenBank/DDBJ whole genome shotgun (WGS) entry which is preliminary data.</text>
</comment>
<organism evidence="5 6">
    <name type="scientific">Terasakiella brassicae</name>
    <dbReference type="NCBI Taxonomy" id="1634917"/>
    <lineage>
        <taxon>Bacteria</taxon>
        <taxon>Pseudomonadati</taxon>
        <taxon>Pseudomonadota</taxon>
        <taxon>Alphaproteobacteria</taxon>
        <taxon>Rhodospirillales</taxon>
        <taxon>Terasakiellaceae</taxon>
        <taxon>Terasakiella</taxon>
    </lineage>
</organism>
<dbReference type="SMART" id="SM00267">
    <property type="entry name" value="GGDEF"/>
    <property type="match status" value="1"/>
</dbReference>
<dbReference type="InterPro" id="IPR000160">
    <property type="entry name" value="GGDEF_dom"/>
</dbReference>
<dbReference type="PANTHER" id="PTHR45138">
    <property type="entry name" value="REGULATORY COMPONENTS OF SENSORY TRANSDUCTION SYSTEM"/>
    <property type="match status" value="1"/>
</dbReference>
<evidence type="ECO:0000256" key="3">
    <source>
        <dbReference type="SAM" id="Coils"/>
    </source>
</evidence>
<dbReference type="CDD" id="cd01949">
    <property type="entry name" value="GGDEF"/>
    <property type="match status" value="1"/>
</dbReference>
<dbReference type="AlphaFoldDB" id="A0A917C0N6"/>
<evidence type="ECO:0000256" key="1">
    <source>
        <dbReference type="ARBA" id="ARBA00012528"/>
    </source>
</evidence>
<protein>
    <recommendedName>
        <fullName evidence="1">diguanylate cyclase</fullName>
        <ecNumber evidence="1">2.7.7.65</ecNumber>
    </recommendedName>
</protein>
<accession>A0A917C0N6</accession>
<dbReference type="InterPro" id="IPR050469">
    <property type="entry name" value="Diguanylate_Cyclase"/>
</dbReference>
<comment type="catalytic activity">
    <reaction evidence="2">
        <text>2 GTP = 3',3'-c-di-GMP + 2 diphosphate</text>
        <dbReference type="Rhea" id="RHEA:24898"/>
        <dbReference type="ChEBI" id="CHEBI:33019"/>
        <dbReference type="ChEBI" id="CHEBI:37565"/>
        <dbReference type="ChEBI" id="CHEBI:58805"/>
        <dbReference type="EC" id="2.7.7.65"/>
    </reaction>
</comment>
<dbReference type="InterPro" id="IPR043128">
    <property type="entry name" value="Rev_trsase/Diguanyl_cyclase"/>
</dbReference>
<evidence type="ECO:0000259" key="4">
    <source>
        <dbReference type="PROSITE" id="PS50887"/>
    </source>
</evidence>
<reference evidence="5" key="2">
    <citation type="submission" date="2020-09" db="EMBL/GenBank/DDBJ databases">
        <authorList>
            <person name="Sun Q."/>
            <person name="Zhou Y."/>
        </authorList>
    </citation>
    <scope>NUCLEOTIDE SEQUENCE</scope>
    <source>
        <strain evidence="5">CGMCC 1.15254</strain>
    </source>
</reference>
<keyword evidence="3" id="KW-0175">Coiled coil</keyword>
<gene>
    <name evidence="5" type="ORF">GCM10011332_18730</name>
</gene>
<dbReference type="Pfam" id="PF00990">
    <property type="entry name" value="GGDEF"/>
    <property type="match status" value="1"/>
</dbReference>
<dbReference type="EC" id="2.7.7.65" evidence="1"/>
<dbReference type="FunFam" id="3.30.70.270:FF:000001">
    <property type="entry name" value="Diguanylate cyclase domain protein"/>
    <property type="match status" value="1"/>
</dbReference>
<dbReference type="NCBIfam" id="TIGR00254">
    <property type="entry name" value="GGDEF"/>
    <property type="match status" value="1"/>
</dbReference>
<dbReference type="GO" id="GO:0052621">
    <property type="term" value="F:diguanylate cyclase activity"/>
    <property type="evidence" value="ECO:0007669"/>
    <property type="project" value="UniProtKB-EC"/>
</dbReference>
<dbReference type="GO" id="GO:1902201">
    <property type="term" value="P:negative regulation of bacterial-type flagellum-dependent cell motility"/>
    <property type="evidence" value="ECO:0007669"/>
    <property type="project" value="TreeGrafter"/>
</dbReference>
<feature type="domain" description="GGDEF" evidence="4">
    <location>
        <begin position="207"/>
        <end position="342"/>
    </location>
</feature>